<evidence type="ECO:0000256" key="6">
    <source>
        <dbReference type="ARBA" id="ARBA00022840"/>
    </source>
</evidence>
<evidence type="ECO:0000313" key="11">
    <source>
        <dbReference type="Proteomes" id="UP000504607"/>
    </source>
</evidence>
<protein>
    <recommendedName>
        <fullName evidence="1">non-specific serine/threonine protein kinase</fullName>
        <ecNumber evidence="1">2.7.11.1</ecNumber>
    </recommendedName>
</protein>
<evidence type="ECO:0000256" key="3">
    <source>
        <dbReference type="ARBA" id="ARBA00022679"/>
    </source>
</evidence>
<keyword evidence="9" id="KW-0175">Coiled coil</keyword>
<dbReference type="SMART" id="SM00220">
    <property type="entry name" value="S_TKc"/>
    <property type="match status" value="1"/>
</dbReference>
<evidence type="ECO:0000259" key="10">
    <source>
        <dbReference type="PROSITE" id="PS50011"/>
    </source>
</evidence>
<dbReference type="FunFam" id="3.30.200.20:FF:000075">
    <property type="entry name" value="Probable serine/threonine-protein kinase WNK1"/>
    <property type="match status" value="1"/>
</dbReference>
<feature type="domain" description="Protein kinase" evidence="10">
    <location>
        <begin position="34"/>
        <end position="291"/>
    </location>
</feature>
<sequence>MDPYRFGSLRDLGGGGGGDSDAECVEVDPTGRYIRYKEILGRGAFKTVYKAFDEVDGIEVAWNQVRIDEVLQSPDNLERLYSEVHLLKSLKHENIIKFYNSWVDDQKKTINIITELFTSGSLRQYRKKHKNVDMKAIKNWARQILRGLEFLHSHNPPILHRDLKCDNIFVNGNHGEVKIGDLGLAIVMQQPTARSVIGTPEFMAPELYEEEYNELVDIYSFGMCMLEMVTLEYPYSECSNPAQIYKKVTSGIKPAALAKITDPQVRQFIEKCLVPVSERLPAKELLKDPFLQHNNLKELILDHVDSSNVVPKIMISHSKQLAMEIDCDNKSVPRSSSTENNNTTPHAPVLEFQRINGNNEFMLKGEKNDDSSISLILRIADSCGHVRNIHFLFYLDSDTALSVVGEMVEQLDLSDYDVIFIADFIDFLIMKLVPGWKPSDYSSSGTLSMYKESSQLSSEYYSNPPHSIALVENGYEQAILSQLNMGSSVRDLEQVDDGISDKKMEEKMSDIDYDSNFNGGDKVSQGLATSVLFAESYKSLSGHTDVDSTILDDGGFKEKNCNIQEMLSSNGCVRKLELPFLNLGELSDNHNLLNGSSSLFLIEREQEELKMELEIIEAQYQRWFHELSRMREEALENARKRWLMRKRDGSSREC</sequence>
<dbReference type="InterPro" id="IPR000719">
    <property type="entry name" value="Prot_kinase_dom"/>
</dbReference>
<dbReference type="Proteomes" id="UP000504607">
    <property type="component" value="Chromosome 4"/>
</dbReference>
<keyword evidence="2" id="KW-0723">Serine/threonine-protein kinase</keyword>
<feature type="coiled-coil region" evidence="9">
    <location>
        <begin position="599"/>
        <end position="633"/>
    </location>
</feature>
<dbReference type="FunFam" id="1.10.510.10:FF:000046">
    <property type="entry name" value="probable serine/threonine-protein kinase WNK9"/>
    <property type="match status" value="1"/>
</dbReference>
<evidence type="ECO:0000256" key="8">
    <source>
        <dbReference type="ARBA" id="ARBA00048679"/>
    </source>
</evidence>
<reference evidence="12" key="1">
    <citation type="submission" date="2025-08" db="UniProtKB">
        <authorList>
            <consortium name="RefSeq"/>
        </authorList>
    </citation>
    <scope>IDENTIFICATION</scope>
</reference>
<dbReference type="EC" id="2.7.11.1" evidence="1"/>
<dbReference type="SUPFAM" id="SSF56112">
    <property type="entry name" value="Protein kinase-like (PK-like)"/>
    <property type="match status" value="1"/>
</dbReference>
<organism evidence="11 12">
    <name type="scientific">Elaeis guineensis var. tenera</name>
    <name type="common">Oil palm</name>
    <dbReference type="NCBI Taxonomy" id="51953"/>
    <lineage>
        <taxon>Eukaryota</taxon>
        <taxon>Viridiplantae</taxon>
        <taxon>Streptophyta</taxon>
        <taxon>Embryophyta</taxon>
        <taxon>Tracheophyta</taxon>
        <taxon>Spermatophyta</taxon>
        <taxon>Magnoliopsida</taxon>
        <taxon>Liliopsida</taxon>
        <taxon>Arecaceae</taxon>
        <taxon>Arecoideae</taxon>
        <taxon>Cocoseae</taxon>
        <taxon>Elaeidinae</taxon>
        <taxon>Elaeis</taxon>
    </lineage>
</organism>
<gene>
    <name evidence="12" type="primary">LOC105043453</name>
</gene>
<dbReference type="InterPro" id="IPR008271">
    <property type="entry name" value="Ser/Thr_kinase_AS"/>
</dbReference>
<name>A0A6I9R2D4_ELAGV</name>
<evidence type="ECO:0000256" key="5">
    <source>
        <dbReference type="ARBA" id="ARBA00022777"/>
    </source>
</evidence>
<keyword evidence="11" id="KW-1185">Reference proteome</keyword>
<dbReference type="AlphaFoldDB" id="A0A6I9R2D4"/>
<dbReference type="GeneID" id="105043453"/>
<dbReference type="InterPro" id="IPR011009">
    <property type="entry name" value="Kinase-like_dom_sf"/>
</dbReference>
<dbReference type="PROSITE" id="PS50011">
    <property type="entry name" value="PROTEIN_KINASE_DOM"/>
    <property type="match status" value="1"/>
</dbReference>
<evidence type="ECO:0000256" key="2">
    <source>
        <dbReference type="ARBA" id="ARBA00022527"/>
    </source>
</evidence>
<keyword evidence="5 12" id="KW-0418">Kinase</keyword>
<dbReference type="OrthoDB" id="4062651at2759"/>
<keyword evidence="6" id="KW-0067">ATP-binding</keyword>
<accession>A0A6I9R2D4</accession>
<dbReference type="GO" id="GO:0004674">
    <property type="term" value="F:protein serine/threonine kinase activity"/>
    <property type="evidence" value="ECO:0007669"/>
    <property type="project" value="UniProtKB-KW"/>
</dbReference>
<dbReference type="Gene3D" id="1.10.510.10">
    <property type="entry name" value="Transferase(Phosphotransferase) domain 1"/>
    <property type="match status" value="1"/>
</dbReference>
<dbReference type="Gene3D" id="3.30.200.20">
    <property type="entry name" value="Phosphorylase Kinase, domain 1"/>
    <property type="match status" value="1"/>
</dbReference>
<evidence type="ECO:0000256" key="7">
    <source>
        <dbReference type="ARBA" id="ARBA00047899"/>
    </source>
</evidence>
<proteinExistence type="predicted"/>
<dbReference type="RefSeq" id="XP_010919301.3">
    <property type="nucleotide sequence ID" value="XM_010920999.3"/>
</dbReference>
<dbReference type="KEGG" id="egu:105043453"/>
<evidence type="ECO:0000313" key="12">
    <source>
        <dbReference type="RefSeq" id="XP_010919301.3"/>
    </source>
</evidence>
<dbReference type="CDD" id="cd13983">
    <property type="entry name" value="STKc_WNK"/>
    <property type="match status" value="1"/>
</dbReference>
<comment type="catalytic activity">
    <reaction evidence="7">
        <text>L-threonyl-[protein] + ATP = O-phospho-L-threonyl-[protein] + ADP + H(+)</text>
        <dbReference type="Rhea" id="RHEA:46608"/>
        <dbReference type="Rhea" id="RHEA-COMP:11060"/>
        <dbReference type="Rhea" id="RHEA-COMP:11605"/>
        <dbReference type="ChEBI" id="CHEBI:15378"/>
        <dbReference type="ChEBI" id="CHEBI:30013"/>
        <dbReference type="ChEBI" id="CHEBI:30616"/>
        <dbReference type="ChEBI" id="CHEBI:61977"/>
        <dbReference type="ChEBI" id="CHEBI:456216"/>
        <dbReference type="EC" id="2.7.11.1"/>
    </reaction>
</comment>
<dbReference type="Pfam" id="PF00069">
    <property type="entry name" value="Pkinase"/>
    <property type="match status" value="1"/>
</dbReference>
<dbReference type="PROSITE" id="PS00108">
    <property type="entry name" value="PROTEIN_KINASE_ST"/>
    <property type="match status" value="1"/>
</dbReference>
<dbReference type="GO" id="GO:0005524">
    <property type="term" value="F:ATP binding"/>
    <property type="evidence" value="ECO:0007669"/>
    <property type="project" value="UniProtKB-KW"/>
</dbReference>
<dbReference type="PANTHER" id="PTHR13902">
    <property type="entry name" value="SERINE/THREONINE-PROTEIN KINASE WNK WITH NO LYSINE -RELATED"/>
    <property type="match status" value="1"/>
</dbReference>
<keyword evidence="3" id="KW-0808">Transferase</keyword>
<evidence type="ECO:0000256" key="4">
    <source>
        <dbReference type="ARBA" id="ARBA00022741"/>
    </source>
</evidence>
<dbReference type="FunCoup" id="A0A6I9R2D4">
    <property type="interactions" value="1837"/>
</dbReference>
<evidence type="ECO:0000256" key="1">
    <source>
        <dbReference type="ARBA" id="ARBA00012513"/>
    </source>
</evidence>
<comment type="catalytic activity">
    <reaction evidence="8">
        <text>L-seryl-[protein] + ATP = O-phospho-L-seryl-[protein] + ADP + H(+)</text>
        <dbReference type="Rhea" id="RHEA:17989"/>
        <dbReference type="Rhea" id="RHEA-COMP:9863"/>
        <dbReference type="Rhea" id="RHEA-COMP:11604"/>
        <dbReference type="ChEBI" id="CHEBI:15378"/>
        <dbReference type="ChEBI" id="CHEBI:29999"/>
        <dbReference type="ChEBI" id="CHEBI:30616"/>
        <dbReference type="ChEBI" id="CHEBI:83421"/>
        <dbReference type="ChEBI" id="CHEBI:456216"/>
        <dbReference type="EC" id="2.7.11.1"/>
    </reaction>
</comment>
<dbReference type="InParanoid" id="A0A6I9R2D4"/>
<dbReference type="InterPro" id="IPR050588">
    <property type="entry name" value="WNK_Ser-Thr_kinase"/>
</dbReference>
<keyword evidence="4" id="KW-0547">Nucleotide-binding</keyword>
<evidence type="ECO:0000256" key="9">
    <source>
        <dbReference type="SAM" id="Coils"/>
    </source>
</evidence>